<gene>
    <name evidence="2" type="ORF">OPV22_019639</name>
</gene>
<accession>A0AAV8QLG0</accession>
<keyword evidence="3" id="KW-1185">Reference proteome</keyword>
<dbReference type="EMBL" id="JAQQAF010000006">
    <property type="protein sequence ID" value="KAJ8475912.1"/>
    <property type="molecule type" value="Genomic_DNA"/>
</dbReference>
<dbReference type="Pfam" id="PF04398">
    <property type="entry name" value="DUF538"/>
    <property type="match status" value="1"/>
</dbReference>
<dbReference type="SUPFAM" id="SSF141562">
    <property type="entry name" value="At5g01610-like"/>
    <property type="match status" value="1"/>
</dbReference>
<evidence type="ECO:0000313" key="3">
    <source>
        <dbReference type="Proteomes" id="UP001222027"/>
    </source>
</evidence>
<evidence type="ECO:0000256" key="1">
    <source>
        <dbReference type="SAM" id="SignalP"/>
    </source>
</evidence>
<feature type="signal peptide" evidence="1">
    <location>
        <begin position="1"/>
        <end position="32"/>
    </location>
</feature>
<dbReference type="AlphaFoldDB" id="A0AAV8QLG0"/>
<evidence type="ECO:0000313" key="2">
    <source>
        <dbReference type="EMBL" id="KAJ8475912.1"/>
    </source>
</evidence>
<name>A0AAV8QLG0_ENSVE</name>
<keyword evidence="1" id="KW-0732">Signal</keyword>
<dbReference type="PANTHER" id="PTHR31676:SF27">
    <property type="entry name" value="EXPRESSED PROTEIN"/>
    <property type="match status" value="1"/>
</dbReference>
<organism evidence="2 3">
    <name type="scientific">Ensete ventricosum</name>
    <name type="common">Abyssinian banana</name>
    <name type="synonym">Musa ensete</name>
    <dbReference type="NCBI Taxonomy" id="4639"/>
    <lineage>
        <taxon>Eukaryota</taxon>
        <taxon>Viridiplantae</taxon>
        <taxon>Streptophyta</taxon>
        <taxon>Embryophyta</taxon>
        <taxon>Tracheophyta</taxon>
        <taxon>Spermatophyta</taxon>
        <taxon>Magnoliopsida</taxon>
        <taxon>Liliopsida</taxon>
        <taxon>Zingiberales</taxon>
        <taxon>Musaceae</taxon>
        <taxon>Ensete</taxon>
    </lineage>
</organism>
<dbReference type="Gene3D" id="2.30.240.10">
    <property type="entry name" value="At5g01610-like"/>
    <property type="match status" value="1"/>
</dbReference>
<dbReference type="InterPro" id="IPR036758">
    <property type="entry name" value="At5g01610-like"/>
</dbReference>
<dbReference type="InterPro" id="IPR007493">
    <property type="entry name" value="DUF538"/>
</dbReference>
<comment type="caution">
    <text evidence="2">The sequence shown here is derived from an EMBL/GenBank/DDBJ whole genome shotgun (WGS) entry which is preliminary data.</text>
</comment>
<proteinExistence type="predicted"/>
<reference evidence="2 3" key="1">
    <citation type="submission" date="2022-12" db="EMBL/GenBank/DDBJ databases">
        <title>Chromosome-scale assembly of the Ensete ventricosum genome.</title>
        <authorList>
            <person name="Dussert Y."/>
            <person name="Stocks J."/>
            <person name="Wendawek A."/>
            <person name="Woldeyes F."/>
            <person name="Nichols R.A."/>
            <person name="Borrell J.S."/>
        </authorList>
    </citation>
    <scope>NUCLEOTIDE SEQUENCE [LARGE SCALE GENOMIC DNA]</scope>
    <source>
        <strain evidence="3">cv. Maze</strain>
        <tissue evidence="2">Seeds</tissue>
    </source>
</reference>
<dbReference type="PANTHER" id="PTHR31676">
    <property type="entry name" value="T31J12.3 PROTEIN-RELATED"/>
    <property type="match status" value="1"/>
</dbReference>
<feature type="chain" id="PRO_5043485280" evidence="1">
    <location>
        <begin position="33"/>
        <end position="196"/>
    </location>
</feature>
<sequence length="196" mass="21998">MDSPSRSNLFGDSTHKTLLGFFLFLSLAPSFAEIQISDELTAYQMLEKYDFPKGILPQGVQSYALNQAGSFEVYLNGDCEFEVTRGYLLHYKRRITGTVGVGSLTNLRGVRVKVLFLWFGINEVVRSGDELKFYLGPLSASFGLSNFEECPSCRCGFDCADAMRNFWRSRVSVDEIEQLFCGGAKLVDRGEPRSSY</sequence>
<protein>
    <submittedName>
        <fullName evidence="2">Uncharacterized protein</fullName>
    </submittedName>
</protein>
<dbReference type="Proteomes" id="UP001222027">
    <property type="component" value="Unassembled WGS sequence"/>
</dbReference>